<dbReference type="InterPro" id="IPR012296">
    <property type="entry name" value="Nuclease_put_TT1808"/>
</dbReference>
<dbReference type="AlphaFoldDB" id="A0A0X3UY06"/>
<dbReference type="InterPro" id="IPR011335">
    <property type="entry name" value="Restrct_endonuc-II-like"/>
</dbReference>
<dbReference type="Gene3D" id="3.90.1570.10">
    <property type="entry name" value="tt1808, chain A"/>
    <property type="match status" value="1"/>
</dbReference>
<reference evidence="2 3" key="1">
    <citation type="submission" date="2015-10" db="EMBL/GenBank/DDBJ databases">
        <authorList>
            <person name="Gilbert D.G."/>
        </authorList>
    </citation>
    <scope>NUCLEOTIDE SEQUENCE [LARGE SCALE GENOMIC DNA]</scope>
    <source>
        <strain evidence="2 3">NRRL B-16712</strain>
    </source>
</reference>
<gene>
    <name evidence="2" type="ORF">ADL15_12640</name>
</gene>
<accession>A0A0X3UY06</accession>
<dbReference type="Proteomes" id="UP000053244">
    <property type="component" value="Unassembled WGS sequence"/>
</dbReference>
<dbReference type="EMBL" id="LLZH01000085">
    <property type="protein sequence ID" value="KUL36782.1"/>
    <property type="molecule type" value="Genomic_DNA"/>
</dbReference>
<organism evidence="2 3">
    <name type="scientific">Actinoplanes awajinensis subsp. mycoplanecinus</name>
    <dbReference type="NCBI Taxonomy" id="135947"/>
    <lineage>
        <taxon>Bacteria</taxon>
        <taxon>Bacillati</taxon>
        <taxon>Actinomycetota</taxon>
        <taxon>Actinomycetes</taxon>
        <taxon>Micromonosporales</taxon>
        <taxon>Micromonosporaceae</taxon>
        <taxon>Actinoplanes</taxon>
    </lineage>
</organism>
<comment type="caution">
    <text evidence="2">The sequence shown here is derived from an EMBL/GenBank/DDBJ whole genome shotgun (WGS) entry which is preliminary data.</text>
</comment>
<evidence type="ECO:0000259" key="1">
    <source>
        <dbReference type="Pfam" id="PF05685"/>
    </source>
</evidence>
<dbReference type="SUPFAM" id="SSF52980">
    <property type="entry name" value="Restriction endonuclease-like"/>
    <property type="match status" value="1"/>
</dbReference>
<evidence type="ECO:0000313" key="2">
    <source>
        <dbReference type="EMBL" id="KUL36782.1"/>
    </source>
</evidence>
<protein>
    <recommendedName>
        <fullName evidence="1">Putative restriction endonuclease domain-containing protein</fullName>
    </recommendedName>
</protein>
<dbReference type="PANTHER" id="PTHR35400:SF3">
    <property type="entry name" value="SLL1072 PROTEIN"/>
    <property type="match status" value="1"/>
</dbReference>
<dbReference type="Pfam" id="PF05685">
    <property type="entry name" value="Uma2"/>
    <property type="match status" value="1"/>
</dbReference>
<dbReference type="CDD" id="cd06260">
    <property type="entry name" value="DUF820-like"/>
    <property type="match status" value="1"/>
</dbReference>
<name>A0A0X3UY06_9ACTN</name>
<proteinExistence type="predicted"/>
<dbReference type="OrthoDB" id="196625at2"/>
<evidence type="ECO:0000313" key="3">
    <source>
        <dbReference type="Proteomes" id="UP000053244"/>
    </source>
</evidence>
<dbReference type="InterPro" id="IPR008538">
    <property type="entry name" value="Uma2"/>
</dbReference>
<dbReference type="PANTHER" id="PTHR35400">
    <property type="entry name" value="SLR1083 PROTEIN"/>
    <property type="match status" value="1"/>
</dbReference>
<keyword evidence="3" id="KW-1185">Reference proteome</keyword>
<sequence>MPATVTLDHLAQWNEFDQRGRRWEMSPAGTLFVTPLPSGAHAVLVSRMMGWLFRADLPTRQILHAVGVRAPGPELDGGWIPDLTVWSAPVHGCWLPAGDLAMATEVVTPASRAVDHYVKVREYAAIGIKRYWVVDDDVTNTVYLHRLNQADKYELTAMLPLADLLKSAVGDHLPHVTA</sequence>
<feature type="domain" description="Putative restriction endonuclease" evidence="1">
    <location>
        <begin position="10"/>
        <end position="166"/>
    </location>
</feature>